<dbReference type="InterPro" id="IPR036291">
    <property type="entry name" value="NAD(P)-bd_dom_sf"/>
</dbReference>
<feature type="domain" description="NAD-dependent epimerase/dehydratase" evidence="3">
    <location>
        <begin position="10"/>
        <end position="133"/>
    </location>
</feature>
<sequence length="366" mass="39432">MSPVPAPAKVLVSGANGYIAAWVVRTLLEQGYAVRGTVRAASKGDHLKKIFSSYGDKFELAVVEDITKDGAFDEAVKGVDLVEHTASPFHFNINHPDDLIVPAVKGTTSILNSILKNGSSVKRVVLTASCACVLKPGIIGKWDETSWNEPSILEVQEKGTKAPGIAMYRASKTLAEKGTPDILRDSCFACGDSRYSVVAAWEFVETHKGEIGWDLAVLNPPFVFGPPIHEVTSLDSLNTSMLDFFNAVVKGTKTNDELASQGSALIDVRDLGLAHVLAAQKAEAGGERIIVSAGPFFWQELVDVANSIQPPIIANLPKGVPGATKGKQYIIDYETGKSDRILGLKPRSFEETVRDILVDIKNRGYV</sequence>
<comment type="similarity">
    <text evidence="2">Belongs to the NAD(P)-dependent epimerase/dehydratase family. Dihydroflavonol-4-reductase subfamily.</text>
</comment>
<gene>
    <name evidence="4" type="ORF">EVG20_g4630</name>
</gene>
<dbReference type="InterPro" id="IPR050425">
    <property type="entry name" value="NAD(P)_dehydrat-like"/>
</dbReference>
<reference evidence="4 5" key="1">
    <citation type="submission" date="2019-02" db="EMBL/GenBank/DDBJ databases">
        <title>Genome sequencing of the rare red list fungi Dentipellis fragilis.</title>
        <authorList>
            <person name="Buettner E."/>
            <person name="Kellner H."/>
        </authorList>
    </citation>
    <scope>NUCLEOTIDE SEQUENCE [LARGE SCALE GENOMIC DNA]</scope>
    <source>
        <strain evidence="4 5">DSM 105465</strain>
    </source>
</reference>
<name>A0A4Y9YXW4_9AGAM</name>
<protein>
    <recommendedName>
        <fullName evidence="3">NAD-dependent epimerase/dehydratase domain-containing protein</fullName>
    </recommendedName>
</protein>
<dbReference type="Proteomes" id="UP000298327">
    <property type="component" value="Unassembled WGS sequence"/>
</dbReference>
<dbReference type="AlphaFoldDB" id="A0A4Y9YXW4"/>
<dbReference type="OrthoDB" id="2735536at2759"/>
<dbReference type="Pfam" id="PF01370">
    <property type="entry name" value="Epimerase"/>
    <property type="match status" value="1"/>
</dbReference>
<evidence type="ECO:0000313" key="4">
    <source>
        <dbReference type="EMBL" id="TFY66463.1"/>
    </source>
</evidence>
<evidence type="ECO:0000259" key="3">
    <source>
        <dbReference type="Pfam" id="PF01370"/>
    </source>
</evidence>
<organism evidence="4 5">
    <name type="scientific">Dentipellis fragilis</name>
    <dbReference type="NCBI Taxonomy" id="205917"/>
    <lineage>
        <taxon>Eukaryota</taxon>
        <taxon>Fungi</taxon>
        <taxon>Dikarya</taxon>
        <taxon>Basidiomycota</taxon>
        <taxon>Agaricomycotina</taxon>
        <taxon>Agaricomycetes</taxon>
        <taxon>Russulales</taxon>
        <taxon>Hericiaceae</taxon>
        <taxon>Dentipellis</taxon>
    </lineage>
</organism>
<dbReference type="InterPro" id="IPR001509">
    <property type="entry name" value="Epimerase_deHydtase"/>
</dbReference>
<keyword evidence="1" id="KW-0560">Oxidoreductase</keyword>
<evidence type="ECO:0000256" key="1">
    <source>
        <dbReference type="ARBA" id="ARBA00023002"/>
    </source>
</evidence>
<dbReference type="PANTHER" id="PTHR10366:SF564">
    <property type="entry name" value="STEROL-4-ALPHA-CARBOXYLATE 3-DEHYDROGENASE, DECARBOXYLATING"/>
    <property type="match status" value="1"/>
</dbReference>
<dbReference type="Gene3D" id="3.40.50.720">
    <property type="entry name" value="NAD(P)-binding Rossmann-like Domain"/>
    <property type="match status" value="1"/>
</dbReference>
<evidence type="ECO:0000313" key="5">
    <source>
        <dbReference type="Proteomes" id="UP000298327"/>
    </source>
</evidence>
<dbReference type="SUPFAM" id="SSF51735">
    <property type="entry name" value="NAD(P)-binding Rossmann-fold domains"/>
    <property type="match status" value="1"/>
</dbReference>
<accession>A0A4Y9YXW4</accession>
<evidence type="ECO:0000256" key="2">
    <source>
        <dbReference type="ARBA" id="ARBA00023445"/>
    </source>
</evidence>
<dbReference type="GO" id="GO:0016616">
    <property type="term" value="F:oxidoreductase activity, acting on the CH-OH group of donors, NAD or NADP as acceptor"/>
    <property type="evidence" value="ECO:0007669"/>
    <property type="project" value="TreeGrafter"/>
</dbReference>
<dbReference type="EMBL" id="SEOQ01000245">
    <property type="protein sequence ID" value="TFY66463.1"/>
    <property type="molecule type" value="Genomic_DNA"/>
</dbReference>
<comment type="caution">
    <text evidence="4">The sequence shown here is derived from an EMBL/GenBank/DDBJ whole genome shotgun (WGS) entry which is preliminary data.</text>
</comment>
<proteinExistence type="inferred from homology"/>
<dbReference type="STRING" id="205917.A0A4Y9YXW4"/>
<keyword evidence="5" id="KW-1185">Reference proteome</keyword>
<dbReference type="PANTHER" id="PTHR10366">
    <property type="entry name" value="NAD DEPENDENT EPIMERASE/DEHYDRATASE"/>
    <property type="match status" value="1"/>
</dbReference>